<feature type="domain" description="Carboxymuconolactone decarboxylase-like" evidence="1">
    <location>
        <begin position="67"/>
        <end position="105"/>
    </location>
</feature>
<dbReference type="Gene3D" id="1.20.1290.10">
    <property type="entry name" value="AhpD-like"/>
    <property type="match status" value="1"/>
</dbReference>
<dbReference type="RefSeq" id="WP_249586771.1">
    <property type="nucleotide sequence ID" value="NZ_BAAAQL010000008.1"/>
</dbReference>
<protein>
    <submittedName>
        <fullName evidence="2">Carboxymuconolactone decarboxylase family protein</fullName>
    </submittedName>
</protein>
<reference evidence="2 3" key="1">
    <citation type="submission" date="2022-05" db="EMBL/GenBank/DDBJ databases">
        <authorList>
            <person name="Zhou X."/>
            <person name="Li K."/>
            <person name="Man Y."/>
        </authorList>
    </citation>
    <scope>NUCLEOTIDE SEQUENCE [LARGE SCALE GENOMIC DNA]</scope>
    <source>
        <strain evidence="2 3">MS405</strain>
    </source>
</reference>
<proteinExistence type="predicted"/>
<name>A0ABY4PPD6_9ACTN</name>
<evidence type="ECO:0000259" key="1">
    <source>
        <dbReference type="Pfam" id="PF02627"/>
    </source>
</evidence>
<evidence type="ECO:0000313" key="2">
    <source>
        <dbReference type="EMBL" id="UQT55282.1"/>
    </source>
</evidence>
<dbReference type="InterPro" id="IPR004675">
    <property type="entry name" value="AhpD_core"/>
</dbReference>
<dbReference type="InterPro" id="IPR029032">
    <property type="entry name" value="AhpD-like"/>
</dbReference>
<gene>
    <name evidence="2" type="ORF">M4V62_09325</name>
</gene>
<organism evidence="2 3">
    <name type="scientific">Streptomyces durmitorensis</name>
    <dbReference type="NCBI Taxonomy" id="319947"/>
    <lineage>
        <taxon>Bacteria</taxon>
        <taxon>Bacillati</taxon>
        <taxon>Actinomycetota</taxon>
        <taxon>Actinomycetes</taxon>
        <taxon>Kitasatosporales</taxon>
        <taxon>Streptomycetaceae</taxon>
        <taxon>Streptomyces</taxon>
    </lineage>
</organism>
<accession>A0ABY4PPD6</accession>
<keyword evidence="3" id="KW-1185">Reference proteome</keyword>
<dbReference type="NCBIfam" id="TIGR00778">
    <property type="entry name" value="ahpD_dom"/>
    <property type="match status" value="1"/>
</dbReference>
<dbReference type="Pfam" id="PF02627">
    <property type="entry name" value="CMD"/>
    <property type="match status" value="1"/>
</dbReference>
<sequence length="345" mass="36573">MATFRYTDPVLPKSATGRTAEAYAQMAEDFGIAEPAPLVALSPAPELFTATWALLRESLLVGGDDAFGSGGTTRTGRELVALGVSLANRCPFCVSAHTVMLHATGDHRVAERVLRGEQPEDPAQARLLAWAQATRTPQAPELVSPPFPQAHAPAHIGTALSFHFINRVASSLITEAMLPCNAQRFRAVRSLGGRTLQKTVRRTFAPGDSLALLDDPQPGPTWAAGTPIGSAYAALRAAATMGAGLLDEADQDLVQAAVAAWDGAHPPLSWDALPDRASRPGARLALLAALAPYRITDEDVAAWKKPPFSDHCLVHLLAYGAFTAVDRIESALAAHHSARFTKETS</sequence>
<dbReference type="InterPro" id="IPR003779">
    <property type="entry name" value="CMD-like"/>
</dbReference>
<evidence type="ECO:0000313" key="3">
    <source>
        <dbReference type="Proteomes" id="UP000829992"/>
    </source>
</evidence>
<dbReference type="EMBL" id="CP097289">
    <property type="protein sequence ID" value="UQT55282.1"/>
    <property type="molecule type" value="Genomic_DNA"/>
</dbReference>
<dbReference type="Proteomes" id="UP000829992">
    <property type="component" value="Chromosome"/>
</dbReference>
<dbReference type="SUPFAM" id="SSF69118">
    <property type="entry name" value="AhpD-like"/>
    <property type="match status" value="1"/>
</dbReference>